<accession>A0A0P7GUV6</accession>
<organism evidence="1 3">
    <name type="scientific">Halolamina pelagica</name>
    <dbReference type="NCBI Taxonomy" id="699431"/>
    <lineage>
        <taxon>Archaea</taxon>
        <taxon>Methanobacteriati</taxon>
        <taxon>Methanobacteriota</taxon>
        <taxon>Stenosarchaea group</taxon>
        <taxon>Halobacteria</taxon>
        <taxon>Halobacteriales</taxon>
        <taxon>Haloferacaceae</taxon>
    </lineage>
</organism>
<dbReference type="Proteomes" id="UP000050535">
    <property type="component" value="Unassembled WGS sequence"/>
</dbReference>
<gene>
    <name evidence="1" type="ORF">SY89_00003</name>
    <name evidence="2" type="ORF">SY89_03101</name>
</gene>
<protein>
    <submittedName>
        <fullName evidence="1">Uncharacterized protein</fullName>
    </submittedName>
</protein>
<reference evidence="3" key="1">
    <citation type="submission" date="2013-11" db="EMBL/GenBank/DDBJ databases">
        <authorList>
            <person name="Hoang H.T."/>
            <person name="Killian M.L."/>
            <person name="Madson D.M."/>
            <person name="Arruda P.H.E."/>
            <person name="Sun D."/>
            <person name="Schwartz K.J."/>
            <person name="Yoon K."/>
        </authorList>
    </citation>
    <scope>NUCLEOTIDE SEQUENCE [LARGE SCALE GENOMIC DNA]</scope>
    <source>
        <strain evidence="3">CDK2</strain>
    </source>
</reference>
<comment type="caution">
    <text evidence="1">The sequence shown here is derived from an EMBL/GenBank/DDBJ whole genome shotgun (WGS) entry which is preliminary data.</text>
</comment>
<proteinExistence type="predicted"/>
<dbReference type="EMBL" id="LGUC01000001">
    <property type="protein sequence ID" value="KPN32333.1"/>
    <property type="molecule type" value="Genomic_DNA"/>
</dbReference>
<sequence>MRIITHSCPACGTVIAANELEDNRVMKCPGLDCQEVLRFDDLPEDAREHFLEHRDRYQI</sequence>
<dbReference type="EMBL" id="LGUC01000001">
    <property type="protein sequence ID" value="KPN29290.1"/>
    <property type="molecule type" value="Genomic_DNA"/>
</dbReference>
<dbReference type="PATRIC" id="fig|699431.3.peg.3162"/>
<dbReference type="OrthoDB" id="316104at2157"/>
<evidence type="ECO:0000313" key="3">
    <source>
        <dbReference type="Proteomes" id="UP000050535"/>
    </source>
</evidence>
<dbReference type="RefSeq" id="WP_054582629.1">
    <property type="nucleotide sequence ID" value="NZ_LGUC01000001.1"/>
</dbReference>
<evidence type="ECO:0000313" key="1">
    <source>
        <dbReference type="EMBL" id="KPN29290.1"/>
    </source>
</evidence>
<name>A0A0P7GUV6_9EURY</name>
<reference evidence="1" key="2">
    <citation type="submission" date="2015-08" db="EMBL/GenBank/DDBJ databases">
        <title>Genome sequence of extreme halophilic archaea of Halolamina pelagica CDK2 isolated from Rann of Kutch, India.</title>
        <authorList>
            <person name="Kaushik R."/>
            <person name="Gaba S."/>
            <person name="Singh R.N."/>
            <person name="Abrol S."/>
            <person name="Yadav A.N."/>
            <person name="Saxena A.K."/>
        </authorList>
    </citation>
    <scope>NUCLEOTIDE SEQUENCE</scope>
    <source>
        <strain evidence="1">CDK2</strain>
    </source>
</reference>
<keyword evidence="3" id="KW-1185">Reference proteome</keyword>
<dbReference type="STRING" id="699431.SY89_00003"/>
<evidence type="ECO:0000313" key="2">
    <source>
        <dbReference type="EMBL" id="KPN32333.1"/>
    </source>
</evidence>
<dbReference type="AlphaFoldDB" id="A0A0P7GUV6"/>